<evidence type="ECO:0000256" key="3">
    <source>
        <dbReference type="ARBA" id="ARBA00022692"/>
    </source>
</evidence>
<gene>
    <name evidence="7" type="primary">ftsB</name>
    <name evidence="8" type="ORF">EVA68_05435</name>
</gene>
<dbReference type="Proteomes" id="UP000316199">
    <property type="component" value="Unassembled WGS sequence"/>
</dbReference>
<comment type="subcellular location">
    <subcellularLocation>
        <location evidence="7">Cell inner membrane</location>
        <topology evidence="7">Single-pass type II membrane protein</topology>
    </subcellularLocation>
    <text evidence="7">Localizes to the division septum.</text>
</comment>
<dbReference type="GO" id="GO:0032153">
    <property type="term" value="C:cell division site"/>
    <property type="evidence" value="ECO:0007669"/>
    <property type="project" value="UniProtKB-UniRule"/>
</dbReference>
<evidence type="ECO:0000256" key="1">
    <source>
        <dbReference type="ARBA" id="ARBA00022475"/>
    </source>
</evidence>
<evidence type="ECO:0000256" key="4">
    <source>
        <dbReference type="ARBA" id="ARBA00022989"/>
    </source>
</evidence>
<keyword evidence="1 7" id="KW-1003">Cell membrane</keyword>
<dbReference type="GO" id="GO:0030428">
    <property type="term" value="C:cell septum"/>
    <property type="evidence" value="ECO:0007669"/>
    <property type="project" value="TreeGrafter"/>
</dbReference>
<comment type="similarity">
    <text evidence="7">Belongs to the FtsB family.</text>
</comment>
<evidence type="ECO:0000256" key="5">
    <source>
        <dbReference type="ARBA" id="ARBA00023136"/>
    </source>
</evidence>
<dbReference type="InterPro" id="IPR023081">
    <property type="entry name" value="Cell_div_FtsB"/>
</dbReference>
<dbReference type="PANTHER" id="PTHR37485">
    <property type="entry name" value="CELL DIVISION PROTEIN FTSB"/>
    <property type="match status" value="1"/>
</dbReference>
<evidence type="ECO:0000313" key="9">
    <source>
        <dbReference type="Proteomes" id="UP000316199"/>
    </source>
</evidence>
<evidence type="ECO:0000313" key="8">
    <source>
        <dbReference type="EMBL" id="RZO76023.1"/>
    </source>
</evidence>
<dbReference type="InterPro" id="IPR007060">
    <property type="entry name" value="FtsL/DivIC"/>
</dbReference>
<dbReference type="Pfam" id="PF04977">
    <property type="entry name" value="DivIC"/>
    <property type="match status" value="1"/>
</dbReference>
<evidence type="ECO:0000256" key="7">
    <source>
        <dbReference type="HAMAP-Rule" id="MF_00599"/>
    </source>
</evidence>
<dbReference type="GO" id="GO:0005886">
    <property type="term" value="C:plasma membrane"/>
    <property type="evidence" value="ECO:0007669"/>
    <property type="project" value="UniProtKB-SubCell"/>
</dbReference>
<comment type="subunit">
    <text evidence="7">Part of a complex composed of FtsB, FtsL and FtsQ.</text>
</comment>
<reference evidence="8 9" key="1">
    <citation type="submission" date="2019-02" db="EMBL/GenBank/DDBJ databases">
        <title>Prokaryotic population dynamics and viral predation in marine succession experiment using metagenomics: the confinement effect.</title>
        <authorList>
            <person name="Haro-Moreno J.M."/>
            <person name="Rodriguez-Valera F."/>
            <person name="Lopez-Perez M."/>
        </authorList>
    </citation>
    <scope>NUCLEOTIDE SEQUENCE [LARGE SCALE GENOMIC DNA]</scope>
    <source>
        <strain evidence="8">MED-G157</strain>
    </source>
</reference>
<comment type="caution">
    <text evidence="8">The sequence shown here is derived from an EMBL/GenBank/DDBJ whole genome shotgun (WGS) entry which is preliminary data.</text>
</comment>
<accession>A0A520S0N6</accession>
<keyword evidence="3 7" id="KW-0812">Transmembrane</keyword>
<protein>
    <recommendedName>
        <fullName evidence="7">Cell division protein FtsB</fullName>
    </recommendedName>
</protein>
<keyword evidence="7" id="KW-0997">Cell inner membrane</keyword>
<name>A0A520S0N6_9GAMM</name>
<dbReference type="HAMAP" id="MF_00599">
    <property type="entry name" value="FtsB"/>
    <property type="match status" value="1"/>
</dbReference>
<comment type="function">
    <text evidence="7">Essential cell division protein. May link together the upstream cell division proteins, which are predominantly cytoplasmic, with the downstream cell division proteins, which are predominantly periplasmic.</text>
</comment>
<dbReference type="PANTHER" id="PTHR37485:SF1">
    <property type="entry name" value="CELL DIVISION PROTEIN FTSB"/>
    <property type="match status" value="1"/>
</dbReference>
<keyword evidence="2 7" id="KW-0132">Cell division</keyword>
<evidence type="ECO:0000256" key="6">
    <source>
        <dbReference type="ARBA" id="ARBA00023306"/>
    </source>
</evidence>
<sequence>MKRGLLFFVLGLTLFLQYRLWIGEGSLAHVKSLKERVVSMRTENLTIMHANSLLKADILDLRVGLDAIEEKARSDFGLIKKNETFFLLVND</sequence>
<proteinExistence type="inferred from homology"/>
<organism evidence="8 9">
    <name type="scientific">OM182 bacterium</name>
    <dbReference type="NCBI Taxonomy" id="2510334"/>
    <lineage>
        <taxon>Bacteria</taxon>
        <taxon>Pseudomonadati</taxon>
        <taxon>Pseudomonadota</taxon>
        <taxon>Gammaproteobacteria</taxon>
        <taxon>OMG group</taxon>
        <taxon>OM182 clade</taxon>
    </lineage>
</organism>
<keyword evidence="4 7" id="KW-1133">Transmembrane helix</keyword>
<dbReference type="EMBL" id="SHAG01000019">
    <property type="protein sequence ID" value="RZO76023.1"/>
    <property type="molecule type" value="Genomic_DNA"/>
</dbReference>
<feature type="topological domain" description="Cytoplasmic" evidence="7">
    <location>
        <begin position="1"/>
        <end position="4"/>
    </location>
</feature>
<keyword evidence="5 7" id="KW-0472">Membrane</keyword>
<dbReference type="GO" id="GO:0043093">
    <property type="term" value="P:FtsZ-dependent cytokinesis"/>
    <property type="evidence" value="ECO:0007669"/>
    <property type="project" value="UniProtKB-UniRule"/>
</dbReference>
<dbReference type="AlphaFoldDB" id="A0A520S0N6"/>
<keyword evidence="6 7" id="KW-0131">Cell cycle</keyword>
<evidence type="ECO:0000256" key="2">
    <source>
        <dbReference type="ARBA" id="ARBA00022618"/>
    </source>
</evidence>
<feature type="topological domain" description="Periplasmic" evidence="7">
    <location>
        <begin position="23"/>
        <end position="91"/>
    </location>
</feature>